<feature type="domain" description="ABC transporter" evidence="15">
    <location>
        <begin position="54"/>
        <end position="290"/>
    </location>
</feature>
<dbReference type="EMBL" id="CAVLEF010000122">
    <property type="protein sequence ID" value="CAK1551198.1"/>
    <property type="molecule type" value="Genomic_DNA"/>
</dbReference>
<keyword evidence="11 14" id="KW-0472">Membrane</keyword>
<keyword evidence="6" id="KW-0677">Repeat</keyword>
<dbReference type="Proteomes" id="UP001497472">
    <property type="component" value="Unassembled WGS sequence"/>
</dbReference>
<evidence type="ECO:0000256" key="8">
    <source>
        <dbReference type="ARBA" id="ARBA00022840"/>
    </source>
</evidence>
<dbReference type="InterPro" id="IPR003439">
    <property type="entry name" value="ABC_transporter-like_ATP-bd"/>
</dbReference>
<evidence type="ECO:0000256" key="2">
    <source>
        <dbReference type="ARBA" id="ARBA00007577"/>
    </source>
</evidence>
<dbReference type="EC" id="7.6.2.2" evidence="3"/>
<evidence type="ECO:0000259" key="16">
    <source>
        <dbReference type="PROSITE" id="PS50929"/>
    </source>
</evidence>
<comment type="similarity">
    <text evidence="2">Belongs to the ABC transporter superfamily. ABCB family. Multidrug resistance exporter (TC 3.A.1.201) subfamily.</text>
</comment>
<dbReference type="SUPFAM" id="SSF90123">
    <property type="entry name" value="ABC transporter transmembrane region"/>
    <property type="match status" value="1"/>
</dbReference>
<evidence type="ECO:0000256" key="11">
    <source>
        <dbReference type="ARBA" id="ARBA00023136"/>
    </source>
</evidence>
<dbReference type="GO" id="GO:0015421">
    <property type="term" value="F:ABC-type oligopeptide transporter activity"/>
    <property type="evidence" value="ECO:0007669"/>
    <property type="project" value="TreeGrafter"/>
</dbReference>
<dbReference type="PROSITE" id="PS00211">
    <property type="entry name" value="ABC_TRANSPORTER_1"/>
    <property type="match status" value="2"/>
</dbReference>
<sequence>MTALSNFGMIGYLMNSFGSARGAGAHIFDTIDNIPAINPLLDRGLKPRTFQGNVELRSVFFRYPSRPDIPVLKGISLSIKMGQTAALVGESGCGKSTIIQLISRNYDVVDGSVNVDGYDVKNLSVKWLRSQIGLVSQEPVLFSTSIRDNILRGREDATDDDVENAAREAYAHEFIMKLPAGYDTVVGERGASLSGGQKQRIAIARALVRNPRILLLDEATSALDIASEAKVQKALDKATKGRTTLIIAHRLSTIRDVECIYVMHEGQIVETGTHDQLLKMDGYYYKMFETGVTGDDIRATSKEDLISPQASVISQRHNEKIQLIEDDDGKKMKEPVLSFWRVVALNAPEWKLITLGCLCSVITGFSVPLFVVLFGDLFGSMSNTDAEELMKKVEKVSMSCICIGCAIGLSNFFETIAFGASGAYLTERLRLRMFTHFLKQHIGFFDDLAHSTGALCARLSSEAAYVQGATGQQMGIILQAIGSVGLAFFLAMWFEWRVGLVVIGFSPIIIYVMWQQGKATDEESSGYAAALEGSTMVAVEAVSNIRTVASLGLEGRVVSQYAKLLLPAMKTAKRAAHWRGVVTGLSRSLFNFVNAAALSYGGHLIVTDGVGYQNILVSTQSLQMASNQAQNAFAYVPDFQRGVNAATRILNMLKSKPIITDPENPDVTNFVSKGEARFKNVDFRYPTRPAVRVLRGLNLKIDSGKTIAIVGRSGCGKSTVVQLLLRFYDPDSGCISLDEIPLPQLRLKESRDCFGIVGQEPILFDRTIEDNIAYGLNSRPVTRQEVIDAARLANIHDFIASLPKGYETDIGSKGIQLSGGQKQRVAIARALIRRPKILLLDEATSALDNESEKVVQEALDAAKAGRTCVMIAHRLSTVRDADLICVLSDGCVAETGTHQELLQLKGLYYSMMVHK</sequence>
<dbReference type="FunFam" id="3.40.50.300:FF:000205">
    <property type="entry name" value="ABC transporter B family member 4"/>
    <property type="match status" value="1"/>
</dbReference>
<dbReference type="InterPro" id="IPR011527">
    <property type="entry name" value="ABC1_TM_dom"/>
</dbReference>
<dbReference type="GO" id="GO:0097254">
    <property type="term" value="P:renal tubular secretion"/>
    <property type="evidence" value="ECO:0007669"/>
    <property type="project" value="UniProtKB-ARBA"/>
</dbReference>
<evidence type="ECO:0000313" key="17">
    <source>
        <dbReference type="EMBL" id="CAK1551198.1"/>
    </source>
</evidence>
<dbReference type="SMART" id="SM00382">
    <property type="entry name" value="AAA"/>
    <property type="match status" value="2"/>
</dbReference>
<evidence type="ECO:0000256" key="9">
    <source>
        <dbReference type="ARBA" id="ARBA00022967"/>
    </source>
</evidence>
<feature type="transmembrane region" description="Helical" evidence="14">
    <location>
        <begin position="474"/>
        <end position="491"/>
    </location>
</feature>
<name>A0AAV1JS54_9NEOP</name>
<evidence type="ECO:0000256" key="4">
    <source>
        <dbReference type="ARBA" id="ARBA00022448"/>
    </source>
</evidence>
<reference evidence="17 18" key="1">
    <citation type="submission" date="2023-11" db="EMBL/GenBank/DDBJ databases">
        <authorList>
            <person name="Okamura Y."/>
        </authorList>
    </citation>
    <scope>NUCLEOTIDE SEQUENCE [LARGE SCALE GENOMIC DNA]</scope>
</reference>
<evidence type="ECO:0000259" key="15">
    <source>
        <dbReference type="PROSITE" id="PS50893"/>
    </source>
</evidence>
<evidence type="ECO:0000256" key="13">
    <source>
        <dbReference type="ARBA" id="ARBA00034018"/>
    </source>
</evidence>
<dbReference type="AlphaFoldDB" id="A0AAV1JS54"/>
<dbReference type="CDD" id="cd18578">
    <property type="entry name" value="ABC_6TM_Pgp_ABCB1_D2_like"/>
    <property type="match status" value="1"/>
</dbReference>
<dbReference type="GO" id="GO:0090374">
    <property type="term" value="P:oligopeptide export from mitochondrion"/>
    <property type="evidence" value="ECO:0007669"/>
    <property type="project" value="TreeGrafter"/>
</dbReference>
<evidence type="ECO:0000256" key="6">
    <source>
        <dbReference type="ARBA" id="ARBA00022737"/>
    </source>
</evidence>
<dbReference type="Gene3D" id="3.40.50.300">
    <property type="entry name" value="P-loop containing nucleotide triphosphate hydrolases"/>
    <property type="match status" value="2"/>
</dbReference>
<dbReference type="InterPro" id="IPR039421">
    <property type="entry name" value="Type_1_exporter"/>
</dbReference>
<dbReference type="PROSITE" id="PS50929">
    <property type="entry name" value="ABC_TM1F"/>
    <property type="match status" value="1"/>
</dbReference>
<comment type="catalytic activity">
    <reaction evidence="13">
        <text>ATP + H2O + xenobioticSide 1 = ADP + phosphate + xenobioticSide 2.</text>
        <dbReference type="EC" id="7.6.2.2"/>
    </reaction>
</comment>
<comment type="caution">
    <text evidence="17">The sequence shown here is derived from an EMBL/GenBank/DDBJ whole genome shotgun (WGS) entry which is preliminary data.</text>
</comment>
<keyword evidence="5 14" id="KW-0812">Transmembrane</keyword>
<dbReference type="InterPro" id="IPR036640">
    <property type="entry name" value="ABC1_TM_sf"/>
</dbReference>
<dbReference type="FunFam" id="3.40.50.300:FF:000479">
    <property type="entry name" value="Multidrug resistance protein 1A"/>
    <property type="match status" value="1"/>
</dbReference>
<dbReference type="PANTHER" id="PTHR43394">
    <property type="entry name" value="ATP-DEPENDENT PERMEASE MDL1, MITOCHONDRIAL"/>
    <property type="match status" value="1"/>
</dbReference>
<evidence type="ECO:0000256" key="1">
    <source>
        <dbReference type="ARBA" id="ARBA00004141"/>
    </source>
</evidence>
<dbReference type="CDD" id="cd03249">
    <property type="entry name" value="ABC_MTABC3_MDL1_MDL2"/>
    <property type="match status" value="2"/>
</dbReference>
<proteinExistence type="inferred from homology"/>
<dbReference type="GO" id="GO:0005743">
    <property type="term" value="C:mitochondrial inner membrane"/>
    <property type="evidence" value="ECO:0007669"/>
    <property type="project" value="TreeGrafter"/>
</dbReference>
<feature type="transmembrane region" description="Helical" evidence="14">
    <location>
        <begin position="498"/>
        <end position="514"/>
    </location>
</feature>
<organism evidence="17 18">
    <name type="scientific">Leptosia nina</name>
    <dbReference type="NCBI Taxonomy" id="320188"/>
    <lineage>
        <taxon>Eukaryota</taxon>
        <taxon>Metazoa</taxon>
        <taxon>Ecdysozoa</taxon>
        <taxon>Arthropoda</taxon>
        <taxon>Hexapoda</taxon>
        <taxon>Insecta</taxon>
        <taxon>Pterygota</taxon>
        <taxon>Neoptera</taxon>
        <taxon>Endopterygota</taxon>
        <taxon>Lepidoptera</taxon>
        <taxon>Glossata</taxon>
        <taxon>Ditrysia</taxon>
        <taxon>Papilionoidea</taxon>
        <taxon>Pieridae</taxon>
        <taxon>Pierinae</taxon>
        <taxon>Leptosia</taxon>
    </lineage>
</organism>
<keyword evidence="7" id="KW-0547">Nucleotide-binding</keyword>
<dbReference type="GO" id="GO:0005524">
    <property type="term" value="F:ATP binding"/>
    <property type="evidence" value="ECO:0007669"/>
    <property type="project" value="UniProtKB-KW"/>
</dbReference>
<protein>
    <recommendedName>
        <fullName evidence="3">ABC-type xenobiotic transporter</fullName>
        <ecNumber evidence="3">7.6.2.2</ecNumber>
    </recommendedName>
</protein>
<evidence type="ECO:0000256" key="7">
    <source>
        <dbReference type="ARBA" id="ARBA00022741"/>
    </source>
</evidence>
<feature type="domain" description="ABC transmembrane type-1" evidence="16">
    <location>
        <begin position="355"/>
        <end position="641"/>
    </location>
</feature>
<dbReference type="Gene3D" id="1.20.1560.10">
    <property type="entry name" value="ABC transporter type 1, transmembrane domain"/>
    <property type="match status" value="2"/>
</dbReference>
<feature type="domain" description="ABC transporter" evidence="15">
    <location>
        <begin position="676"/>
        <end position="914"/>
    </location>
</feature>
<feature type="transmembrane region" description="Helical" evidence="14">
    <location>
        <begin position="396"/>
        <end position="425"/>
    </location>
</feature>
<evidence type="ECO:0000256" key="5">
    <source>
        <dbReference type="ARBA" id="ARBA00022692"/>
    </source>
</evidence>
<keyword evidence="18" id="KW-1185">Reference proteome</keyword>
<keyword evidence="8" id="KW-0067">ATP-binding</keyword>
<dbReference type="GO" id="GO:0017085">
    <property type="term" value="P:response to insecticide"/>
    <property type="evidence" value="ECO:0007669"/>
    <property type="project" value="UniProtKB-ARBA"/>
</dbReference>
<evidence type="ECO:0000256" key="3">
    <source>
        <dbReference type="ARBA" id="ARBA00012191"/>
    </source>
</evidence>
<feature type="transmembrane region" description="Helical" evidence="14">
    <location>
        <begin position="352"/>
        <end position="375"/>
    </location>
</feature>
<keyword evidence="10 14" id="KW-1133">Transmembrane helix</keyword>
<comment type="subcellular location">
    <subcellularLocation>
        <location evidence="1">Membrane</location>
        <topology evidence="1">Multi-pass membrane protein</topology>
    </subcellularLocation>
</comment>
<dbReference type="PROSITE" id="PS50893">
    <property type="entry name" value="ABC_TRANSPORTER_2"/>
    <property type="match status" value="2"/>
</dbReference>
<evidence type="ECO:0000256" key="14">
    <source>
        <dbReference type="SAM" id="Phobius"/>
    </source>
</evidence>
<dbReference type="GO" id="GO:0016887">
    <property type="term" value="F:ATP hydrolysis activity"/>
    <property type="evidence" value="ECO:0007669"/>
    <property type="project" value="InterPro"/>
</dbReference>
<evidence type="ECO:0000313" key="18">
    <source>
        <dbReference type="Proteomes" id="UP001497472"/>
    </source>
</evidence>
<dbReference type="InterPro" id="IPR003593">
    <property type="entry name" value="AAA+_ATPase"/>
</dbReference>
<dbReference type="Pfam" id="PF00664">
    <property type="entry name" value="ABC_membrane"/>
    <property type="match status" value="1"/>
</dbReference>
<keyword evidence="9" id="KW-1278">Translocase</keyword>
<dbReference type="Pfam" id="PF00005">
    <property type="entry name" value="ABC_tran"/>
    <property type="match status" value="2"/>
</dbReference>
<dbReference type="SUPFAM" id="SSF52540">
    <property type="entry name" value="P-loop containing nucleoside triphosphate hydrolases"/>
    <property type="match status" value="2"/>
</dbReference>
<evidence type="ECO:0000256" key="12">
    <source>
        <dbReference type="ARBA" id="ARBA00023180"/>
    </source>
</evidence>
<dbReference type="InterPro" id="IPR017871">
    <property type="entry name" value="ABC_transporter-like_CS"/>
</dbReference>
<dbReference type="GO" id="GO:0008559">
    <property type="term" value="F:ABC-type xenobiotic transporter activity"/>
    <property type="evidence" value="ECO:0007669"/>
    <property type="project" value="UniProtKB-EC"/>
</dbReference>
<keyword evidence="4" id="KW-0813">Transport</keyword>
<evidence type="ECO:0000256" key="10">
    <source>
        <dbReference type="ARBA" id="ARBA00022989"/>
    </source>
</evidence>
<gene>
    <name evidence="17" type="ORF">LNINA_LOCUS10361</name>
</gene>
<accession>A0AAV1JS54</accession>
<keyword evidence="12" id="KW-0325">Glycoprotein</keyword>
<dbReference type="PANTHER" id="PTHR43394:SF18">
    <property type="entry name" value="ABC TRANSPORTER B FAMILY MEMBER 11-LIKE"/>
    <property type="match status" value="1"/>
</dbReference>
<dbReference type="InterPro" id="IPR027417">
    <property type="entry name" value="P-loop_NTPase"/>
</dbReference>